<accession>A0A7J7N0H5</accession>
<evidence type="ECO:0000256" key="2">
    <source>
        <dbReference type="SAM" id="MobiDB-lite"/>
    </source>
</evidence>
<comment type="caution">
    <text evidence="4">The sequence shown here is derived from an EMBL/GenBank/DDBJ whole genome shotgun (WGS) entry which is preliminary data.</text>
</comment>
<keyword evidence="1" id="KW-0479">Metal-binding</keyword>
<dbReference type="Pfam" id="PF04434">
    <property type="entry name" value="SWIM"/>
    <property type="match status" value="1"/>
</dbReference>
<dbReference type="AlphaFoldDB" id="A0A7J7N0H5"/>
<feature type="region of interest" description="Disordered" evidence="2">
    <location>
        <begin position="227"/>
        <end position="290"/>
    </location>
</feature>
<dbReference type="OrthoDB" id="1939383at2759"/>
<keyword evidence="5" id="KW-1185">Reference proteome</keyword>
<name>A0A7J7N0H5_9MAGN</name>
<gene>
    <name evidence="4" type="ORF">GIB67_019641</name>
</gene>
<evidence type="ECO:0000313" key="5">
    <source>
        <dbReference type="Proteomes" id="UP000541444"/>
    </source>
</evidence>
<feature type="compositionally biased region" description="Low complexity" evidence="2">
    <location>
        <begin position="264"/>
        <end position="275"/>
    </location>
</feature>
<keyword evidence="1" id="KW-0862">Zinc</keyword>
<dbReference type="Proteomes" id="UP000541444">
    <property type="component" value="Unassembled WGS sequence"/>
</dbReference>
<dbReference type="InterPro" id="IPR007527">
    <property type="entry name" value="Znf_SWIM"/>
</dbReference>
<evidence type="ECO:0000256" key="1">
    <source>
        <dbReference type="PROSITE-ProRule" id="PRU00325"/>
    </source>
</evidence>
<reference evidence="4 5" key="1">
    <citation type="journal article" date="2020" name="IScience">
        <title>Genome Sequencing of the Endangered Kingdonia uniflora (Circaeasteraceae, Ranunculales) Reveals Potential Mechanisms of Evolutionary Specialization.</title>
        <authorList>
            <person name="Sun Y."/>
            <person name="Deng T."/>
            <person name="Zhang A."/>
            <person name="Moore M.J."/>
            <person name="Landis J.B."/>
            <person name="Lin N."/>
            <person name="Zhang H."/>
            <person name="Zhang X."/>
            <person name="Huang J."/>
            <person name="Zhang X."/>
            <person name="Sun H."/>
            <person name="Wang H."/>
        </authorList>
    </citation>
    <scope>NUCLEOTIDE SEQUENCE [LARGE SCALE GENOMIC DNA]</scope>
    <source>
        <strain evidence="4">TB1705</strain>
        <tissue evidence="4">Leaf</tissue>
    </source>
</reference>
<organism evidence="4 5">
    <name type="scientific">Kingdonia uniflora</name>
    <dbReference type="NCBI Taxonomy" id="39325"/>
    <lineage>
        <taxon>Eukaryota</taxon>
        <taxon>Viridiplantae</taxon>
        <taxon>Streptophyta</taxon>
        <taxon>Embryophyta</taxon>
        <taxon>Tracheophyta</taxon>
        <taxon>Spermatophyta</taxon>
        <taxon>Magnoliopsida</taxon>
        <taxon>Ranunculales</taxon>
        <taxon>Circaeasteraceae</taxon>
        <taxon>Kingdonia</taxon>
    </lineage>
</organism>
<protein>
    <recommendedName>
        <fullName evidence="3">SWIM-type domain-containing protein</fullName>
    </recommendedName>
</protein>
<dbReference type="EMBL" id="JACGCM010001161">
    <property type="protein sequence ID" value="KAF6160701.1"/>
    <property type="molecule type" value="Genomic_DNA"/>
</dbReference>
<sequence>MENFYEQYHPEGADDGCHIAIGANGKRWRVNIKKHECDCHQWQVNSLPCVHVVSILMKFRVSWIEYCSPYHIVSSYVKTNKKAIYPIVDPSEWGKPIDDFLTPPLVRGSGRPRKVRIPYPDEALGPQKKCGKCGGFGHNKKSCKGDPVLSKQSKRSQDKDKGLIHTQVELSTGGTPINHLQHQMWEVEVGLYVAKGGVDQAAIGVGEVERWSRGGRGGATIGVTRCGAREGANRGPNVGGNVGPSATRGSATGGGATKTFNSHAQAQQSQASTSSPYKKSFQPPSRIWRP</sequence>
<keyword evidence="1" id="KW-0863">Zinc-finger</keyword>
<feature type="domain" description="SWIM-type" evidence="3">
    <location>
        <begin position="28"/>
        <end position="60"/>
    </location>
</feature>
<feature type="region of interest" description="Disordered" evidence="2">
    <location>
        <begin position="143"/>
        <end position="162"/>
    </location>
</feature>
<evidence type="ECO:0000259" key="3">
    <source>
        <dbReference type="PROSITE" id="PS50966"/>
    </source>
</evidence>
<evidence type="ECO:0000313" key="4">
    <source>
        <dbReference type="EMBL" id="KAF6160701.1"/>
    </source>
</evidence>
<proteinExistence type="predicted"/>
<dbReference type="PROSITE" id="PS50966">
    <property type="entry name" value="ZF_SWIM"/>
    <property type="match status" value="1"/>
</dbReference>
<dbReference type="GO" id="GO:0008270">
    <property type="term" value="F:zinc ion binding"/>
    <property type="evidence" value="ECO:0007669"/>
    <property type="project" value="UniProtKB-KW"/>
</dbReference>